<proteinExistence type="predicted"/>
<organism evidence="1 2">
    <name type="scientific">Panagrellus redivivus</name>
    <name type="common">Microworm</name>
    <dbReference type="NCBI Taxonomy" id="6233"/>
    <lineage>
        <taxon>Eukaryota</taxon>
        <taxon>Metazoa</taxon>
        <taxon>Ecdysozoa</taxon>
        <taxon>Nematoda</taxon>
        <taxon>Chromadorea</taxon>
        <taxon>Rhabditida</taxon>
        <taxon>Tylenchina</taxon>
        <taxon>Panagrolaimomorpha</taxon>
        <taxon>Panagrolaimoidea</taxon>
        <taxon>Panagrolaimidae</taxon>
        <taxon>Panagrellus</taxon>
    </lineage>
</organism>
<reference evidence="2" key="2">
    <citation type="submission" date="2020-10" db="UniProtKB">
        <authorList>
            <consortium name="WormBaseParasite"/>
        </authorList>
    </citation>
    <scope>IDENTIFICATION</scope>
</reference>
<reference evidence="1" key="1">
    <citation type="journal article" date="2013" name="Genetics">
        <title>The draft genome and transcriptome of Panagrellus redivivus are shaped by the harsh demands of a free-living lifestyle.</title>
        <authorList>
            <person name="Srinivasan J."/>
            <person name="Dillman A.R."/>
            <person name="Macchietto M.G."/>
            <person name="Heikkinen L."/>
            <person name="Lakso M."/>
            <person name="Fracchia K.M."/>
            <person name="Antoshechkin I."/>
            <person name="Mortazavi A."/>
            <person name="Wong G."/>
            <person name="Sternberg P.W."/>
        </authorList>
    </citation>
    <scope>NUCLEOTIDE SEQUENCE [LARGE SCALE GENOMIC DNA]</scope>
    <source>
        <strain evidence="1">MT8872</strain>
    </source>
</reference>
<evidence type="ECO:0000313" key="2">
    <source>
        <dbReference type="WBParaSite" id="Pan_g15520.t1"/>
    </source>
</evidence>
<accession>A0A7E4V1R3</accession>
<evidence type="ECO:0000313" key="1">
    <source>
        <dbReference type="Proteomes" id="UP000492821"/>
    </source>
</evidence>
<protein>
    <submittedName>
        <fullName evidence="2">Secreted protein</fullName>
    </submittedName>
</protein>
<keyword evidence="1" id="KW-1185">Reference proteome</keyword>
<dbReference type="WBParaSite" id="Pan_g15520.t1">
    <property type="protein sequence ID" value="Pan_g15520.t1"/>
    <property type="gene ID" value="Pan_g15520"/>
</dbReference>
<name>A0A7E4V1R3_PANRE</name>
<dbReference type="AlphaFoldDB" id="A0A7E4V1R3"/>
<dbReference type="Proteomes" id="UP000492821">
    <property type="component" value="Unassembled WGS sequence"/>
</dbReference>
<sequence>MLIQSSCQWPSSSCFEMAVCSLRPVFVNGRSCFTMALPDGRLPVRLGLIPVSGSDLPWHMPTVHPFASPCCLLVLFGQIQRPMPVRVLHMPNTLTKLPIFSTRFCCRCCRHFETTLLAAFLNCRCRDLAAISSMMVHSPALKF</sequence>